<gene>
    <name evidence="12" type="ORF">MNODULE_13365</name>
</gene>
<keyword evidence="7 10" id="KW-0653">Protein transport</keyword>
<dbReference type="EMBL" id="VTOW01000002">
    <property type="protein sequence ID" value="NKE71730.1"/>
    <property type="molecule type" value="Genomic_DNA"/>
</dbReference>
<evidence type="ECO:0000256" key="10">
    <source>
        <dbReference type="RuleBase" id="RU003879"/>
    </source>
</evidence>
<name>A0A7X6DQZ2_9BACT</name>
<keyword evidence="9 11" id="KW-0472">Membrane</keyword>
<evidence type="ECO:0000256" key="7">
    <source>
        <dbReference type="ARBA" id="ARBA00022927"/>
    </source>
</evidence>
<keyword evidence="13" id="KW-1185">Reference proteome</keyword>
<comment type="caution">
    <text evidence="12">The sequence shown here is derived from an EMBL/GenBank/DDBJ whole genome shotgun (WGS) entry which is preliminary data.</text>
</comment>
<reference evidence="12 13" key="1">
    <citation type="journal article" date="2020" name="Nature">
        <title>Bacterial chemolithoautotrophy via manganese oxidation.</title>
        <authorList>
            <person name="Yu H."/>
            <person name="Leadbetter J.R."/>
        </authorList>
    </citation>
    <scope>NUCLEOTIDE SEQUENCE [LARGE SCALE GENOMIC DNA]</scope>
    <source>
        <strain evidence="12 13">Mn-1</strain>
    </source>
</reference>
<evidence type="ECO:0000256" key="9">
    <source>
        <dbReference type="ARBA" id="ARBA00023136"/>
    </source>
</evidence>
<sequence length="138" mass="14122">MSGSDSGDDGAVTGINVTPLVDVVLVLLIIFMVTAHFTSNGELKINLPKTAAAEAPPTAAGLIVSLDGDGRLYLMEEAVDLNGLKANLAREAELNPGVRVTLSADGGIHYQQVVGVLDAIKQSGVTRVALASEQGASP</sequence>
<evidence type="ECO:0000256" key="11">
    <source>
        <dbReference type="SAM" id="Phobius"/>
    </source>
</evidence>
<dbReference type="RefSeq" id="WP_168060632.1">
    <property type="nucleotide sequence ID" value="NZ_VTOW01000002.1"/>
</dbReference>
<dbReference type="GO" id="GO:0005886">
    <property type="term" value="C:plasma membrane"/>
    <property type="evidence" value="ECO:0007669"/>
    <property type="project" value="UniProtKB-SubCell"/>
</dbReference>
<protein>
    <submittedName>
        <fullName evidence="12">Biopolymer transporter ExbD</fullName>
    </submittedName>
</protein>
<comment type="subcellular location">
    <subcellularLocation>
        <location evidence="1">Cell inner membrane</location>
        <topology evidence="1">Single-pass type II membrane protein</topology>
    </subcellularLocation>
    <subcellularLocation>
        <location evidence="10">Cell membrane</location>
        <topology evidence="10">Single-pass type II membrane protein</topology>
    </subcellularLocation>
</comment>
<evidence type="ECO:0000313" key="13">
    <source>
        <dbReference type="Proteomes" id="UP000534783"/>
    </source>
</evidence>
<dbReference type="InterPro" id="IPR003400">
    <property type="entry name" value="ExbD"/>
</dbReference>
<evidence type="ECO:0000256" key="4">
    <source>
        <dbReference type="ARBA" id="ARBA00022475"/>
    </source>
</evidence>
<dbReference type="AlphaFoldDB" id="A0A7X6DQZ2"/>
<keyword evidence="3 10" id="KW-0813">Transport</keyword>
<keyword evidence="6 10" id="KW-0812">Transmembrane</keyword>
<evidence type="ECO:0000256" key="6">
    <source>
        <dbReference type="ARBA" id="ARBA00022692"/>
    </source>
</evidence>
<dbReference type="GO" id="GO:0022857">
    <property type="term" value="F:transmembrane transporter activity"/>
    <property type="evidence" value="ECO:0007669"/>
    <property type="project" value="InterPro"/>
</dbReference>
<evidence type="ECO:0000256" key="2">
    <source>
        <dbReference type="ARBA" id="ARBA00005811"/>
    </source>
</evidence>
<proteinExistence type="inferred from homology"/>
<dbReference type="Proteomes" id="UP000534783">
    <property type="component" value="Unassembled WGS sequence"/>
</dbReference>
<comment type="similarity">
    <text evidence="2 10">Belongs to the ExbD/TolR family.</text>
</comment>
<evidence type="ECO:0000256" key="5">
    <source>
        <dbReference type="ARBA" id="ARBA00022519"/>
    </source>
</evidence>
<evidence type="ECO:0000256" key="3">
    <source>
        <dbReference type="ARBA" id="ARBA00022448"/>
    </source>
</evidence>
<keyword evidence="8 11" id="KW-1133">Transmembrane helix</keyword>
<dbReference type="GO" id="GO:0015031">
    <property type="term" value="P:protein transport"/>
    <property type="evidence" value="ECO:0007669"/>
    <property type="project" value="UniProtKB-KW"/>
</dbReference>
<keyword evidence="5" id="KW-0997">Cell inner membrane</keyword>
<evidence type="ECO:0000256" key="1">
    <source>
        <dbReference type="ARBA" id="ARBA00004249"/>
    </source>
</evidence>
<dbReference type="PANTHER" id="PTHR30558">
    <property type="entry name" value="EXBD MEMBRANE COMPONENT OF PMF-DRIVEN MACROMOLECULE IMPORT SYSTEM"/>
    <property type="match status" value="1"/>
</dbReference>
<dbReference type="Gene3D" id="3.30.420.270">
    <property type="match status" value="1"/>
</dbReference>
<feature type="transmembrane region" description="Helical" evidence="11">
    <location>
        <begin position="20"/>
        <end position="39"/>
    </location>
</feature>
<evidence type="ECO:0000313" key="12">
    <source>
        <dbReference type="EMBL" id="NKE71730.1"/>
    </source>
</evidence>
<accession>A0A7X6DQZ2</accession>
<dbReference type="Pfam" id="PF02472">
    <property type="entry name" value="ExbD"/>
    <property type="match status" value="1"/>
</dbReference>
<dbReference type="PANTHER" id="PTHR30558:SF12">
    <property type="entry name" value="BIOPOLYMER TRANSPORT PROTEIN EXBD"/>
    <property type="match status" value="1"/>
</dbReference>
<evidence type="ECO:0000256" key="8">
    <source>
        <dbReference type="ARBA" id="ARBA00022989"/>
    </source>
</evidence>
<organism evidence="12 13">
    <name type="scientific">Candidatus Manganitrophus noduliformans</name>
    <dbReference type="NCBI Taxonomy" id="2606439"/>
    <lineage>
        <taxon>Bacteria</taxon>
        <taxon>Pseudomonadati</taxon>
        <taxon>Nitrospirota</taxon>
        <taxon>Nitrospiria</taxon>
        <taxon>Candidatus Troglogloeales</taxon>
        <taxon>Candidatus Manganitrophaceae</taxon>
        <taxon>Candidatus Manganitrophus</taxon>
    </lineage>
</organism>
<keyword evidence="4" id="KW-1003">Cell membrane</keyword>